<reference evidence="1" key="1">
    <citation type="submission" date="2025-08" db="UniProtKB">
        <authorList>
            <consortium name="Ensembl"/>
        </authorList>
    </citation>
    <scope>IDENTIFICATION</scope>
</reference>
<dbReference type="Ensembl" id="ENSMMST00000003515.1">
    <property type="protein sequence ID" value="ENSMMSP00000003225.1"/>
    <property type="gene ID" value="ENSMMSG00000002442.1"/>
</dbReference>
<dbReference type="PANTHER" id="PTHR33960:SF1">
    <property type="entry name" value="SIMILAR TO KIAA0825 PROTEIN"/>
    <property type="match status" value="1"/>
</dbReference>
<dbReference type="AlphaFoldDB" id="A0A8C6CSK5"/>
<gene>
    <name evidence="1" type="primary">KIAA0825</name>
</gene>
<proteinExistence type="predicted"/>
<protein>
    <submittedName>
        <fullName evidence="1">KIAA0825</fullName>
    </submittedName>
</protein>
<organism evidence="1 2">
    <name type="scientific">Moschus moschiferus</name>
    <name type="common">Siberian musk deer</name>
    <name type="synonym">Moschus sibiricus</name>
    <dbReference type="NCBI Taxonomy" id="68415"/>
    <lineage>
        <taxon>Eukaryota</taxon>
        <taxon>Metazoa</taxon>
        <taxon>Chordata</taxon>
        <taxon>Craniata</taxon>
        <taxon>Vertebrata</taxon>
        <taxon>Euteleostomi</taxon>
        <taxon>Mammalia</taxon>
        <taxon>Eutheria</taxon>
        <taxon>Laurasiatheria</taxon>
        <taxon>Artiodactyla</taxon>
        <taxon>Ruminantia</taxon>
        <taxon>Pecora</taxon>
        <taxon>Moschidae</taxon>
        <taxon>Moschus</taxon>
    </lineage>
</organism>
<dbReference type="Proteomes" id="UP000694544">
    <property type="component" value="Unplaced"/>
</dbReference>
<keyword evidence="2" id="KW-1185">Reference proteome</keyword>
<evidence type="ECO:0000313" key="2">
    <source>
        <dbReference type="Proteomes" id="UP000694544"/>
    </source>
</evidence>
<reference evidence="1" key="2">
    <citation type="submission" date="2025-09" db="UniProtKB">
        <authorList>
            <consortium name="Ensembl"/>
        </authorList>
    </citation>
    <scope>IDENTIFICATION</scope>
</reference>
<name>A0A8C6CSK5_MOSMO</name>
<dbReference type="Pfam" id="PF14906">
    <property type="entry name" value="DUF4495"/>
    <property type="match status" value="1"/>
</dbReference>
<dbReference type="InterPro" id="IPR027993">
    <property type="entry name" value="DUF4495"/>
</dbReference>
<evidence type="ECO:0000313" key="1">
    <source>
        <dbReference type="Ensembl" id="ENSMMSP00000003225.1"/>
    </source>
</evidence>
<sequence>MSQYLMAFTVYQRVPIFNMLNESNAFISITLETLVVKMNITEYKFIFQATLLDFGWRSAFKKVSVPMAHCITTAIEEFSAKILQQEQNERSVSCALNLVNVLQVWQDSCVAPEAAQPKKIAKFCSDIMEKLDIMLPLALARRDDSFQEIRANFVEACCKVATAVLARLQERSKEFPSKAPLKNLHTLLSTALYVFQHFMQYDHVMKENAKKPIFLVPIQRYQEFINSLQFQVTDYCVRVCATSILQDAESHHWDDCKAFYEGERCSFSLQMWHYFFWALHHDLWTILPPKLAQEILAEVLEKSLGLLASRYARAHPSYKRTLQIRLDVTTILICTENTLWSVCTSVQKLLNPPAYVDDKILKIHTHCNNLFTTLVILTSPLTELYQTFQHGLGDSSSDSLKPIFKQPLHWLSCISHFYPSLLRTPSAGRLTTEGQLKLLLSQPGCNWNLLLETLLHHDGLLLRILLRSSKQGSNTENNLNQGFSLIEAVFQVLYHCTFSPQTFGNVFVSYMEEEQLWDLLYNIPVSARSESDVEVIRCLRLALTEAVKDVVQRVVSVMGSGSNCEPNLNKHSIPECLRGSIPKEWNYIPKETKRKESSKGFTRLAAQAVSIIISKLPTVIACLPPPIKYFFFLSERKMSENFVELKKAGLLVWNLIVIICRILEDGNTVELLTGASLDRWSKEKLGLVCVCLESITGEQTSSPNQMTQKVIRSIEQQKPNWIECQLLKARKLSTECAFMTVEKSTALEEGDTALELTEQKINMMVLDICHKPGGSEYLRQIYHIMRLNEGYLKEQLFSMNGSEEKPLPIQPLKTTLSVEDQSSAFNPFHVYRVFSKSMLDQVSITKWNWNWSNLLPNYLGLDKMTFSVLLKNRWEMRKDEKLAEEEKAMLEHLKLMCTIQDSSASDNTEEQ</sequence>
<dbReference type="PANTHER" id="PTHR33960">
    <property type="entry name" value="SIMILAR TO KIAA0825 PROTEIN"/>
    <property type="match status" value="1"/>
</dbReference>
<accession>A0A8C6CSK5</accession>
<dbReference type="GeneTree" id="ENSGT00610000086112"/>